<dbReference type="AlphaFoldDB" id="A0A0C3N9Q9"/>
<reference evidence="2 3" key="1">
    <citation type="submission" date="2014-04" db="EMBL/GenBank/DDBJ databases">
        <authorList>
            <consortium name="DOE Joint Genome Institute"/>
            <person name="Kuo A."/>
            <person name="Kohler A."/>
            <person name="Costa M.D."/>
            <person name="Nagy L.G."/>
            <person name="Floudas D."/>
            <person name="Copeland A."/>
            <person name="Barry K.W."/>
            <person name="Cichocki N."/>
            <person name="Veneault-Fourrey C."/>
            <person name="LaButti K."/>
            <person name="Lindquist E.A."/>
            <person name="Lipzen A."/>
            <person name="Lundell T."/>
            <person name="Morin E."/>
            <person name="Murat C."/>
            <person name="Sun H."/>
            <person name="Tunlid A."/>
            <person name="Henrissat B."/>
            <person name="Grigoriev I.V."/>
            <person name="Hibbett D.S."/>
            <person name="Martin F."/>
            <person name="Nordberg H.P."/>
            <person name="Cantor M.N."/>
            <person name="Hua S.X."/>
        </authorList>
    </citation>
    <scope>NUCLEOTIDE SEQUENCE [LARGE SCALE GENOMIC DNA]</scope>
    <source>
        <strain evidence="2 3">Marx 270</strain>
    </source>
</reference>
<keyword evidence="3" id="KW-1185">Reference proteome</keyword>
<sequence>MSLVIAKRTEIEVAAQHDSMYQGRGWRKEFVRRVVEYMESLYVRECPGSYYAVPSSPAFFTMPQPLLAHVPPSLIDVTWDAFPTFPGLGTPFEYPPIHVSYHGYLTDFAPKLSPMSTPHAIANFNGCDLPSISYEDPALWTVPASTVTHNTFVYLYSNCHPLYVGGNPFRELIPPLRVWHEYLEGHFRGLWREGITDVEHVPLFFRERRRGGHLFDLQLLEFVEQFKARGDLDERRTGYDSAKKHLWWLDVTSRKRFTYWPGTDSIMADLEREMAKDPGLFGYKPRPRGLLATALARSHAAAETRRQLSSSQYHGRTVRIRRPVPRVS</sequence>
<evidence type="ECO:0000313" key="2">
    <source>
        <dbReference type="EMBL" id="KIN97809.1"/>
    </source>
</evidence>
<name>A0A0C3N9Q9_PISTI</name>
<dbReference type="HOGENOM" id="CLU_847643_0_0_1"/>
<evidence type="ECO:0000256" key="1">
    <source>
        <dbReference type="SAM" id="MobiDB-lite"/>
    </source>
</evidence>
<organism evidence="2 3">
    <name type="scientific">Pisolithus tinctorius Marx 270</name>
    <dbReference type="NCBI Taxonomy" id="870435"/>
    <lineage>
        <taxon>Eukaryota</taxon>
        <taxon>Fungi</taxon>
        <taxon>Dikarya</taxon>
        <taxon>Basidiomycota</taxon>
        <taxon>Agaricomycotina</taxon>
        <taxon>Agaricomycetes</taxon>
        <taxon>Agaricomycetidae</taxon>
        <taxon>Boletales</taxon>
        <taxon>Sclerodermatineae</taxon>
        <taxon>Pisolithaceae</taxon>
        <taxon>Pisolithus</taxon>
    </lineage>
</organism>
<dbReference type="Proteomes" id="UP000054217">
    <property type="component" value="Unassembled WGS sequence"/>
</dbReference>
<feature type="compositionally biased region" description="Basic residues" evidence="1">
    <location>
        <begin position="316"/>
        <end position="328"/>
    </location>
</feature>
<feature type="region of interest" description="Disordered" evidence="1">
    <location>
        <begin position="306"/>
        <end position="328"/>
    </location>
</feature>
<protein>
    <submittedName>
        <fullName evidence="2">Uncharacterized protein</fullName>
    </submittedName>
</protein>
<gene>
    <name evidence="2" type="ORF">M404DRAFT_32011</name>
</gene>
<dbReference type="InParanoid" id="A0A0C3N9Q9"/>
<accession>A0A0C3N9Q9</accession>
<reference evidence="3" key="2">
    <citation type="submission" date="2015-01" db="EMBL/GenBank/DDBJ databases">
        <title>Evolutionary Origins and Diversification of the Mycorrhizal Mutualists.</title>
        <authorList>
            <consortium name="DOE Joint Genome Institute"/>
            <consortium name="Mycorrhizal Genomics Consortium"/>
            <person name="Kohler A."/>
            <person name="Kuo A."/>
            <person name="Nagy L.G."/>
            <person name="Floudas D."/>
            <person name="Copeland A."/>
            <person name="Barry K.W."/>
            <person name="Cichocki N."/>
            <person name="Veneault-Fourrey C."/>
            <person name="LaButti K."/>
            <person name="Lindquist E.A."/>
            <person name="Lipzen A."/>
            <person name="Lundell T."/>
            <person name="Morin E."/>
            <person name="Murat C."/>
            <person name="Riley R."/>
            <person name="Ohm R."/>
            <person name="Sun H."/>
            <person name="Tunlid A."/>
            <person name="Henrissat B."/>
            <person name="Grigoriev I.V."/>
            <person name="Hibbett D.S."/>
            <person name="Martin F."/>
        </authorList>
    </citation>
    <scope>NUCLEOTIDE SEQUENCE [LARGE SCALE GENOMIC DNA]</scope>
    <source>
        <strain evidence="3">Marx 270</strain>
    </source>
</reference>
<evidence type="ECO:0000313" key="3">
    <source>
        <dbReference type="Proteomes" id="UP000054217"/>
    </source>
</evidence>
<dbReference type="EMBL" id="KN832024">
    <property type="protein sequence ID" value="KIN97809.1"/>
    <property type="molecule type" value="Genomic_DNA"/>
</dbReference>
<proteinExistence type="predicted"/>